<feature type="transmembrane region" description="Helical" evidence="9">
    <location>
        <begin position="423"/>
        <end position="444"/>
    </location>
</feature>
<name>A0A0K0PVP7_PLADU</name>
<keyword evidence="6 8" id="KW-0675">Receptor</keyword>
<dbReference type="GO" id="GO:0004930">
    <property type="term" value="F:G protein-coupled receptor activity"/>
    <property type="evidence" value="ECO:0007669"/>
    <property type="project" value="UniProtKB-KW"/>
</dbReference>
<feature type="transmembrane region" description="Helical" evidence="9">
    <location>
        <begin position="464"/>
        <end position="482"/>
    </location>
</feature>
<reference evidence="12" key="1">
    <citation type="journal article" date="2015" name="Cell Rep.">
        <title>Large-Scale Combinatorial Deorphanization of Platynereis Neuropeptide GPCRs.</title>
        <authorList>
            <person name="Bauknecht P.M."/>
            <person name="Jekely G."/>
        </authorList>
    </citation>
    <scope>NUCLEOTIDE SEQUENCE</scope>
</reference>
<dbReference type="EMBL" id="KP293987">
    <property type="protein sequence ID" value="AKQ63041.1"/>
    <property type="molecule type" value="mRNA"/>
</dbReference>
<evidence type="ECO:0000259" key="11">
    <source>
        <dbReference type="PROSITE" id="PS50262"/>
    </source>
</evidence>
<feature type="transmembrane region" description="Helical" evidence="9">
    <location>
        <begin position="367"/>
        <end position="390"/>
    </location>
</feature>
<dbReference type="PANTHER" id="PTHR24243:SF208">
    <property type="entry name" value="PYROKININ-1 RECEPTOR"/>
    <property type="match status" value="1"/>
</dbReference>
<protein>
    <submittedName>
        <fullName evidence="12">Orphan G-protein coupled receptor 39</fullName>
    </submittedName>
</protein>
<feature type="transmembrane region" description="Helical" evidence="9">
    <location>
        <begin position="201"/>
        <end position="222"/>
    </location>
</feature>
<organism evidence="12">
    <name type="scientific">Platynereis dumerilii</name>
    <name type="common">Dumeril's clam worm</name>
    <dbReference type="NCBI Taxonomy" id="6359"/>
    <lineage>
        <taxon>Eukaryota</taxon>
        <taxon>Metazoa</taxon>
        <taxon>Spiralia</taxon>
        <taxon>Lophotrochozoa</taxon>
        <taxon>Annelida</taxon>
        <taxon>Polychaeta</taxon>
        <taxon>Errantia</taxon>
        <taxon>Phyllodocida</taxon>
        <taxon>Nereididae</taxon>
        <taxon>Platynereis</taxon>
    </lineage>
</organism>
<keyword evidence="5 9" id="KW-0472">Membrane</keyword>
<dbReference type="Gene3D" id="1.20.1070.10">
    <property type="entry name" value="Rhodopsin 7-helix transmembrane proteins"/>
    <property type="match status" value="1"/>
</dbReference>
<feature type="transmembrane region" description="Helical" evidence="9">
    <location>
        <begin position="275"/>
        <end position="293"/>
    </location>
</feature>
<keyword evidence="4 8" id="KW-0297">G-protein coupled receptor</keyword>
<evidence type="ECO:0000256" key="8">
    <source>
        <dbReference type="RuleBase" id="RU000688"/>
    </source>
</evidence>
<keyword evidence="7 8" id="KW-0807">Transducer</keyword>
<dbReference type="InterPro" id="IPR000276">
    <property type="entry name" value="GPCR_Rhodpsn"/>
</dbReference>
<feature type="transmembrane region" description="Helical" evidence="9">
    <location>
        <begin position="234"/>
        <end position="255"/>
    </location>
</feature>
<feature type="signal peptide" evidence="10">
    <location>
        <begin position="1"/>
        <end position="25"/>
    </location>
</feature>
<sequence length="528" mass="61397">MLALINGNMYKLLIILYLLAHDVHAQNQTDENYFELTTINSYGTEMSITIQFDPEAAEKAAFEAADLPWYIEHYPAFNESLLIKAQLKFRVLPPRNKTVELETYHDMMKYGKWNDFRMGGIEGQIRQYKLDLKPNIFDKYHGVSYEDSNVTVMCAIILNDFAPFVACIPSTRHMYAYTFKPWTWDLFDAMYDQRPLIRQDMILSAILLVLGFTGNFFTVILFNLKRNRTATNTFLGSLAVADFFLVLISVPKSFINFHFSEQTIFSSGTCEFAEYVENVLAFGAINNLVAVSYERFLALVYPMKAHRISSYRRAVGIVIGLWIFSAIEALPMIYHMEGKYKFERAGVVHYSCATRPSNFVYGELGFILYRTYLLFFLFLIPCTMQGYFYIRTCYVLYKTMKESHLTEGQNKAGSDPNEERKKVLMMLMALWIFYIIFWSPRLVIMWVSSIMSTLMVKFKTQSYLYKWSYINNIINFFVYFISSKRLRLEYIRILSCNRIKPKAQIASNATGQSQLSVSQSQSQPSTNI</sequence>
<feature type="transmembrane region" description="Helical" evidence="9">
    <location>
        <begin position="314"/>
        <end position="334"/>
    </location>
</feature>
<dbReference type="PRINTS" id="PR00237">
    <property type="entry name" value="GPCRRHODOPSN"/>
</dbReference>
<comment type="similarity">
    <text evidence="8">Belongs to the G-protein coupled receptor 1 family.</text>
</comment>
<dbReference type="PROSITE" id="PS50262">
    <property type="entry name" value="G_PROTEIN_RECEP_F1_2"/>
    <property type="match status" value="1"/>
</dbReference>
<accession>A0A0K0PVP7</accession>
<keyword evidence="10" id="KW-0732">Signal</keyword>
<dbReference type="CDD" id="cd00637">
    <property type="entry name" value="7tm_classA_rhodopsin-like"/>
    <property type="match status" value="1"/>
</dbReference>
<dbReference type="InterPro" id="IPR017452">
    <property type="entry name" value="GPCR_Rhodpsn_7TM"/>
</dbReference>
<keyword evidence="3 9" id="KW-1133">Transmembrane helix</keyword>
<keyword evidence="2 8" id="KW-0812">Transmembrane</keyword>
<dbReference type="AlphaFoldDB" id="A0A0K0PVP7"/>
<evidence type="ECO:0000256" key="3">
    <source>
        <dbReference type="ARBA" id="ARBA00022989"/>
    </source>
</evidence>
<dbReference type="PANTHER" id="PTHR24243">
    <property type="entry name" value="G-PROTEIN COUPLED RECEPTOR"/>
    <property type="match status" value="1"/>
</dbReference>
<dbReference type="PROSITE" id="PS00237">
    <property type="entry name" value="G_PROTEIN_RECEP_F1_1"/>
    <property type="match status" value="1"/>
</dbReference>
<evidence type="ECO:0000256" key="1">
    <source>
        <dbReference type="ARBA" id="ARBA00004141"/>
    </source>
</evidence>
<evidence type="ECO:0000256" key="9">
    <source>
        <dbReference type="SAM" id="Phobius"/>
    </source>
</evidence>
<evidence type="ECO:0000256" key="5">
    <source>
        <dbReference type="ARBA" id="ARBA00023136"/>
    </source>
</evidence>
<evidence type="ECO:0000256" key="6">
    <source>
        <dbReference type="ARBA" id="ARBA00023170"/>
    </source>
</evidence>
<evidence type="ECO:0000256" key="10">
    <source>
        <dbReference type="SAM" id="SignalP"/>
    </source>
</evidence>
<proteinExistence type="evidence at transcript level"/>
<feature type="domain" description="G-protein coupled receptors family 1 profile" evidence="11">
    <location>
        <begin position="214"/>
        <end position="479"/>
    </location>
</feature>
<comment type="subcellular location">
    <subcellularLocation>
        <location evidence="1">Membrane</location>
        <topology evidence="1">Multi-pass membrane protein</topology>
    </subcellularLocation>
</comment>
<evidence type="ECO:0000256" key="4">
    <source>
        <dbReference type="ARBA" id="ARBA00023040"/>
    </source>
</evidence>
<evidence type="ECO:0000313" key="12">
    <source>
        <dbReference type="EMBL" id="AKQ63041.1"/>
    </source>
</evidence>
<feature type="chain" id="PRO_5005451503" evidence="10">
    <location>
        <begin position="26"/>
        <end position="528"/>
    </location>
</feature>
<evidence type="ECO:0000256" key="2">
    <source>
        <dbReference type="ARBA" id="ARBA00022692"/>
    </source>
</evidence>
<dbReference type="GO" id="GO:0005886">
    <property type="term" value="C:plasma membrane"/>
    <property type="evidence" value="ECO:0007669"/>
    <property type="project" value="TreeGrafter"/>
</dbReference>
<evidence type="ECO:0000256" key="7">
    <source>
        <dbReference type="ARBA" id="ARBA00023224"/>
    </source>
</evidence>
<dbReference type="SUPFAM" id="SSF81321">
    <property type="entry name" value="Family A G protein-coupled receptor-like"/>
    <property type="match status" value="1"/>
</dbReference>
<dbReference type="Pfam" id="PF00001">
    <property type="entry name" value="7tm_1"/>
    <property type="match status" value="1"/>
</dbReference>